<dbReference type="GO" id="GO:0032993">
    <property type="term" value="C:protein-DNA complex"/>
    <property type="evidence" value="ECO:0007669"/>
    <property type="project" value="TreeGrafter"/>
</dbReference>
<evidence type="ECO:0000256" key="2">
    <source>
        <dbReference type="ARBA" id="ARBA00023012"/>
    </source>
</evidence>
<comment type="caution">
    <text evidence="8">The sequence shown here is derived from an EMBL/GenBank/DDBJ whole genome shotgun (WGS) entry which is preliminary data.</text>
</comment>
<evidence type="ECO:0000259" key="7">
    <source>
        <dbReference type="PROSITE" id="PS50110"/>
    </source>
</evidence>
<keyword evidence="4" id="KW-0238">DNA-binding</keyword>
<dbReference type="GO" id="GO:0005829">
    <property type="term" value="C:cytosol"/>
    <property type="evidence" value="ECO:0007669"/>
    <property type="project" value="TreeGrafter"/>
</dbReference>
<keyword evidence="9" id="KW-1185">Reference proteome</keyword>
<dbReference type="EMBL" id="LGSS01000010">
    <property type="protein sequence ID" value="KNF08073.1"/>
    <property type="molecule type" value="Genomic_DNA"/>
</dbReference>
<feature type="modified residue" description="4-aspartylphosphate" evidence="6">
    <location>
        <position position="63"/>
    </location>
</feature>
<dbReference type="Pfam" id="PF10057">
    <property type="entry name" value="MpsC"/>
    <property type="match status" value="1"/>
</dbReference>
<dbReference type="Pfam" id="PF00072">
    <property type="entry name" value="Response_reg"/>
    <property type="match status" value="1"/>
</dbReference>
<dbReference type="SMART" id="SM00448">
    <property type="entry name" value="REC"/>
    <property type="match status" value="1"/>
</dbReference>
<dbReference type="GO" id="GO:0000156">
    <property type="term" value="F:phosphorelay response regulator activity"/>
    <property type="evidence" value="ECO:0007669"/>
    <property type="project" value="TreeGrafter"/>
</dbReference>
<evidence type="ECO:0000256" key="5">
    <source>
        <dbReference type="ARBA" id="ARBA00023163"/>
    </source>
</evidence>
<feature type="domain" description="Response regulatory" evidence="7">
    <location>
        <begin position="14"/>
        <end position="128"/>
    </location>
</feature>
<reference evidence="9" key="1">
    <citation type="submission" date="2015-07" db="EMBL/GenBank/DDBJ databases">
        <title>Draft genome sequence of the purine-degrading Gottschalkia purinilyticum DSM 1384 (formerly Clostridium purinilyticum).</title>
        <authorList>
            <person name="Poehlein A."/>
            <person name="Schiel-Bengelsdorf B."/>
            <person name="Bengelsdorf F.R."/>
            <person name="Daniel R."/>
            <person name="Duerre P."/>
        </authorList>
    </citation>
    <scope>NUCLEOTIDE SEQUENCE [LARGE SCALE GENOMIC DNA]</scope>
    <source>
        <strain evidence="9">DSM 1384</strain>
    </source>
</reference>
<proteinExistence type="predicted"/>
<dbReference type="STRING" id="1503.CLPU_10c01280"/>
<dbReference type="PANTHER" id="PTHR48111">
    <property type="entry name" value="REGULATOR OF RPOS"/>
    <property type="match status" value="1"/>
</dbReference>
<evidence type="ECO:0000313" key="8">
    <source>
        <dbReference type="EMBL" id="KNF08073.1"/>
    </source>
</evidence>
<dbReference type="GO" id="GO:0000976">
    <property type="term" value="F:transcription cis-regulatory region binding"/>
    <property type="evidence" value="ECO:0007669"/>
    <property type="project" value="TreeGrafter"/>
</dbReference>
<keyword evidence="5" id="KW-0804">Transcription</keyword>
<dbReference type="InterPro" id="IPR011006">
    <property type="entry name" value="CheY-like_superfamily"/>
</dbReference>
<dbReference type="Proteomes" id="UP000037267">
    <property type="component" value="Unassembled WGS sequence"/>
</dbReference>
<dbReference type="GO" id="GO:0006355">
    <property type="term" value="P:regulation of DNA-templated transcription"/>
    <property type="evidence" value="ECO:0007669"/>
    <property type="project" value="TreeGrafter"/>
</dbReference>
<dbReference type="InterPro" id="IPR039420">
    <property type="entry name" value="WalR-like"/>
</dbReference>
<evidence type="ECO:0000256" key="4">
    <source>
        <dbReference type="ARBA" id="ARBA00023125"/>
    </source>
</evidence>
<keyword evidence="1 6" id="KW-0597">Phosphoprotein</keyword>
<keyword evidence="2" id="KW-0902">Two-component regulatory system</keyword>
<evidence type="ECO:0000256" key="1">
    <source>
        <dbReference type="ARBA" id="ARBA00022553"/>
    </source>
</evidence>
<dbReference type="InterPro" id="IPR001789">
    <property type="entry name" value="Sig_transdc_resp-reg_receiver"/>
</dbReference>
<dbReference type="Gene3D" id="3.40.50.2300">
    <property type="match status" value="1"/>
</dbReference>
<sequence>MLNISERGLLSNIRLLLVEDEELARDELSRFLKRRVGKLYIAQNGLEGLEKIKEYDPDMIVTDLKMPNMDGLEMIRTARKNGYDGAVIIVSALSDSETILKAVDVGIVKYMVKPVDTEKLILTMGDLASNILKTKMNHTVIDDKLLIDKDAKREIEQKIRGEIAHFIKSCTGKGPRNVQVFIQGNIISVKAEGVLTLLESTLVSNNKNNSLVNYNRRLLYLENKRLIEKSIENIVETKVNLLEIEVDSCKNFDFVKFSFL</sequence>
<dbReference type="RefSeq" id="WP_235436160.1">
    <property type="nucleotide sequence ID" value="NZ_LGSS01000010.1"/>
</dbReference>
<dbReference type="PANTHER" id="PTHR48111:SF1">
    <property type="entry name" value="TWO-COMPONENT RESPONSE REGULATOR ORR33"/>
    <property type="match status" value="1"/>
</dbReference>
<evidence type="ECO:0000256" key="6">
    <source>
        <dbReference type="PROSITE-ProRule" id="PRU00169"/>
    </source>
</evidence>
<evidence type="ECO:0000313" key="9">
    <source>
        <dbReference type="Proteomes" id="UP000037267"/>
    </source>
</evidence>
<dbReference type="SUPFAM" id="SSF52172">
    <property type="entry name" value="CheY-like"/>
    <property type="match status" value="1"/>
</dbReference>
<name>A0A0L0W942_GOTPU</name>
<dbReference type="PROSITE" id="PS50110">
    <property type="entry name" value="RESPONSE_REGULATORY"/>
    <property type="match status" value="1"/>
</dbReference>
<dbReference type="CDD" id="cd17536">
    <property type="entry name" value="REC_YesN-like"/>
    <property type="match status" value="1"/>
</dbReference>
<dbReference type="AlphaFoldDB" id="A0A0L0W942"/>
<gene>
    <name evidence="8" type="ORF">CLPU_10c01280</name>
</gene>
<keyword evidence="3" id="KW-0805">Transcription regulation</keyword>
<accession>A0A0L0W942</accession>
<evidence type="ECO:0000256" key="3">
    <source>
        <dbReference type="ARBA" id="ARBA00023015"/>
    </source>
</evidence>
<dbReference type="InterPro" id="IPR018745">
    <property type="entry name" value="MpsC"/>
</dbReference>
<organism evidence="8 9">
    <name type="scientific">Gottschalkia purinilytica</name>
    <name type="common">Clostridium purinilyticum</name>
    <dbReference type="NCBI Taxonomy" id="1503"/>
    <lineage>
        <taxon>Bacteria</taxon>
        <taxon>Bacillati</taxon>
        <taxon>Bacillota</taxon>
        <taxon>Tissierellia</taxon>
        <taxon>Tissierellales</taxon>
        <taxon>Gottschalkiaceae</taxon>
        <taxon>Gottschalkia</taxon>
    </lineage>
</organism>
<protein>
    <submittedName>
        <fullName evidence="8">Response regulator</fullName>
    </submittedName>
</protein>